<evidence type="ECO:0000313" key="9">
    <source>
        <dbReference type="Proteomes" id="UP000230233"/>
    </source>
</evidence>
<comment type="subcellular location">
    <subcellularLocation>
        <location evidence="4">Cytoplasm</location>
        <location evidence="4">Cytosol</location>
    </subcellularLocation>
</comment>
<dbReference type="Pfam" id="PF02825">
    <property type="entry name" value="WWE"/>
    <property type="match status" value="1"/>
</dbReference>
<dbReference type="InterPro" id="IPR018123">
    <property type="entry name" value="WWE-dom_subgr"/>
</dbReference>
<dbReference type="InterPro" id="IPR013083">
    <property type="entry name" value="Znf_RING/FYVE/PHD"/>
</dbReference>
<dbReference type="Gene3D" id="3.30.40.10">
    <property type="entry name" value="Zinc/RING finger domain, C3HC4 (zinc finger)"/>
    <property type="match status" value="1"/>
</dbReference>
<dbReference type="GO" id="GO:0005634">
    <property type="term" value="C:nucleus"/>
    <property type="evidence" value="ECO:0007669"/>
    <property type="project" value="TreeGrafter"/>
</dbReference>
<evidence type="ECO:0000259" key="6">
    <source>
        <dbReference type="PROSITE" id="PS50089"/>
    </source>
</evidence>
<dbReference type="Pfam" id="PF13920">
    <property type="entry name" value="zf-C3HC4_3"/>
    <property type="match status" value="1"/>
</dbReference>
<keyword evidence="2 4" id="KW-0862">Zinc</keyword>
<dbReference type="GO" id="GO:0061630">
    <property type="term" value="F:ubiquitin protein ligase activity"/>
    <property type="evidence" value="ECO:0007669"/>
    <property type="project" value="UniProtKB-UniRule"/>
</dbReference>
<dbReference type="OrthoDB" id="10065815at2759"/>
<dbReference type="SUPFAM" id="SSF117839">
    <property type="entry name" value="WWE domain"/>
    <property type="match status" value="1"/>
</dbReference>
<dbReference type="GO" id="GO:0072572">
    <property type="term" value="F:poly-ADP-D-ribose binding"/>
    <property type="evidence" value="ECO:0007669"/>
    <property type="project" value="UniProtKB-UniRule"/>
</dbReference>
<dbReference type="PROSITE" id="PS50089">
    <property type="entry name" value="ZF_RING_2"/>
    <property type="match status" value="1"/>
</dbReference>
<keyword evidence="4" id="KW-0479">Metal-binding</keyword>
<feature type="compositionally biased region" description="Gly residues" evidence="5">
    <location>
        <begin position="11"/>
        <end position="21"/>
    </location>
</feature>
<comment type="pathway">
    <text evidence="4">Protein modification; protein ubiquitination.</text>
</comment>
<keyword evidence="4" id="KW-0808">Transferase</keyword>
<feature type="compositionally biased region" description="Low complexity" evidence="5">
    <location>
        <begin position="1"/>
        <end position="10"/>
    </location>
</feature>
<sequence>MFSFSSSGAGSSSGGGSGSGDGFPGKPNLPGFYQTRCAICLHAVYLPFPMPCGHVTCFNCQKNAGTRCTLCRQEFNAGLFNFSQQMNLKEAVHPNYVDAQPDSDGRVFVQDMVHEQDPDVKPNLDELRAAMAAAEAEAAAAGAQGKEVAPPKAPFFHDRNAKVFWLYQSRTVIDKKEGWWRFNGRMELEIEEAYQRHDNQCTVFIDGQDYSINFDQMIQFRVSNPAVTRKIKRVNSDEFDQLLVLGIGGVMAKTGDWEVK</sequence>
<dbReference type="SMART" id="SM00678">
    <property type="entry name" value="WWE"/>
    <property type="match status" value="1"/>
</dbReference>
<dbReference type="InterPro" id="IPR037197">
    <property type="entry name" value="WWE_dom_sf"/>
</dbReference>
<keyword evidence="9" id="KW-1185">Reference proteome</keyword>
<proteinExistence type="predicted"/>
<gene>
    <name evidence="8" type="primary">Cnig_chr_X.g25610</name>
    <name evidence="8" type="ORF">B9Z55_025610</name>
</gene>
<dbReference type="InterPro" id="IPR004170">
    <property type="entry name" value="WWE_dom"/>
</dbReference>
<evidence type="ECO:0000256" key="3">
    <source>
        <dbReference type="PROSITE-ProRule" id="PRU00175"/>
    </source>
</evidence>
<keyword evidence="4" id="KW-0963">Cytoplasm</keyword>
<dbReference type="FunFam" id="3.30.720.50:FF:000010">
    <property type="entry name" value="Zinc finger protein"/>
    <property type="match status" value="1"/>
</dbReference>
<dbReference type="InterPro" id="IPR033509">
    <property type="entry name" value="RNF146"/>
</dbReference>
<dbReference type="AlphaFoldDB" id="A0A2G5SZQ6"/>
<name>A0A2G5SZQ6_9PELO</name>
<keyword evidence="1 3" id="KW-0863">Zinc-finger</keyword>
<evidence type="ECO:0000259" key="7">
    <source>
        <dbReference type="PROSITE" id="PS50918"/>
    </source>
</evidence>
<feature type="region of interest" description="Disordered" evidence="5">
    <location>
        <begin position="1"/>
        <end position="21"/>
    </location>
</feature>
<organism evidence="8 9">
    <name type="scientific">Caenorhabditis nigoni</name>
    <dbReference type="NCBI Taxonomy" id="1611254"/>
    <lineage>
        <taxon>Eukaryota</taxon>
        <taxon>Metazoa</taxon>
        <taxon>Ecdysozoa</taxon>
        <taxon>Nematoda</taxon>
        <taxon>Chromadorea</taxon>
        <taxon>Rhabditida</taxon>
        <taxon>Rhabditina</taxon>
        <taxon>Rhabditomorpha</taxon>
        <taxon>Rhabditoidea</taxon>
        <taxon>Rhabditidae</taxon>
        <taxon>Peloderinae</taxon>
        <taxon>Caenorhabditis</taxon>
    </lineage>
</organism>
<accession>A0A2G5SZQ6</accession>
<comment type="PTM">
    <text evidence="4">Ubiquitinated; autoubiquitinated.</text>
</comment>
<evidence type="ECO:0000256" key="5">
    <source>
        <dbReference type="SAM" id="MobiDB-lite"/>
    </source>
</evidence>
<dbReference type="Proteomes" id="UP000230233">
    <property type="component" value="Chromosome X"/>
</dbReference>
<dbReference type="GO" id="GO:0006511">
    <property type="term" value="P:ubiquitin-dependent protein catabolic process"/>
    <property type="evidence" value="ECO:0007669"/>
    <property type="project" value="UniProtKB-UniRule"/>
</dbReference>
<dbReference type="GO" id="GO:0016055">
    <property type="term" value="P:Wnt signaling pathway"/>
    <property type="evidence" value="ECO:0007669"/>
    <property type="project" value="InterPro"/>
</dbReference>
<dbReference type="GO" id="GO:0005829">
    <property type="term" value="C:cytosol"/>
    <property type="evidence" value="ECO:0007669"/>
    <property type="project" value="UniProtKB-SubCell"/>
</dbReference>
<comment type="caution">
    <text evidence="8">The sequence shown here is derived from an EMBL/GenBank/DDBJ whole genome shotgun (WGS) entry which is preliminary data.</text>
</comment>
<dbReference type="GO" id="GO:0051865">
    <property type="term" value="P:protein autoubiquitination"/>
    <property type="evidence" value="ECO:0007669"/>
    <property type="project" value="UniProtKB-UniRule"/>
</dbReference>
<dbReference type="InterPro" id="IPR001841">
    <property type="entry name" value="Znf_RING"/>
</dbReference>
<evidence type="ECO:0000256" key="4">
    <source>
        <dbReference type="RuleBase" id="RU367115"/>
    </source>
</evidence>
<feature type="domain" description="RING-type" evidence="6">
    <location>
        <begin position="37"/>
        <end position="72"/>
    </location>
</feature>
<dbReference type="PROSITE" id="PS50918">
    <property type="entry name" value="WWE"/>
    <property type="match status" value="1"/>
</dbReference>
<dbReference type="EC" id="2.3.2.27" evidence="4"/>
<dbReference type="PANTHER" id="PTHR13417:SF2">
    <property type="entry name" value="E3 UBIQUITIN-PROTEIN LIGASE RNF146"/>
    <property type="match status" value="1"/>
</dbReference>
<dbReference type="GO" id="GO:0008270">
    <property type="term" value="F:zinc ion binding"/>
    <property type="evidence" value="ECO:0007669"/>
    <property type="project" value="UniProtKB-UniRule"/>
</dbReference>
<protein>
    <recommendedName>
        <fullName evidence="4">E3 ubiquitin-protein ligase</fullName>
        <ecNumber evidence="4">2.3.2.27</ecNumber>
    </recommendedName>
</protein>
<keyword evidence="4" id="KW-0833">Ubl conjugation pathway</keyword>
<dbReference type="PANTHER" id="PTHR13417">
    <property type="entry name" value="E3 UBIQUITIN-PROTEIN LIGASE RNF146"/>
    <property type="match status" value="1"/>
</dbReference>
<dbReference type="STRING" id="1611254.A0A2G5SZQ6"/>
<dbReference type="Gene3D" id="3.30.720.50">
    <property type="match status" value="1"/>
</dbReference>
<dbReference type="EMBL" id="PDUG01000006">
    <property type="protein sequence ID" value="PIC20389.1"/>
    <property type="molecule type" value="Genomic_DNA"/>
</dbReference>
<dbReference type="SUPFAM" id="SSF57850">
    <property type="entry name" value="RING/U-box"/>
    <property type="match status" value="1"/>
</dbReference>
<comment type="domain">
    <text evidence="4">The WWE domain mediates non-covalent poly(ADP-ribose)-binding.</text>
</comment>
<evidence type="ECO:0000256" key="1">
    <source>
        <dbReference type="ARBA" id="ARBA00022771"/>
    </source>
</evidence>
<comment type="function">
    <text evidence="4">E3 ubiquitin-protein ligase that specifically binds poly-ADP-ribosylated proteins and mediates their ubiquitination and subsequent degradation.</text>
</comment>
<evidence type="ECO:0000313" key="8">
    <source>
        <dbReference type="EMBL" id="PIC20389.1"/>
    </source>
</evidence>
<comment type="catalytic activity">
    <reaction evidence="4">
        <text>S-ubiquitinyl-[E2 ubiquitin-conjugating enzyme]-L-cysteine + [acceptor protein]-L-lysine = [E2 ubiquitin-conjugating enzyme]-L-cysteine + N(6)-ubiquitinyl-[acceptor protein]-L-lysine.</text>
        <dbReference type="EC" id="2.3.2.27"/>
    </reaction>
</comment>
<reference evidence="9" key="1">
    <citation type="submission" date="2017-10" db="EMBL/GenBank/DDBJ databases">
        <title>Rapid genome shrinkage in a self-fertile nematode reveals novel sperm competition proteins.</title>
        <authorList>
            <person name="Yin D."/>
            <person name="Schwarz E.M."/>
            <person name="Thomas C.G."/>
            <person name="Felde R.L."/>
            <person name="Korf I.F."/>
            <person name="Cutter A.D."/>
            <person name="Schartner C.M."/>
            <person name="Ralston E.J."/>
            <person name="Meyer B.J."/>
            <person name="Haag E.S."/>
        </authorList>
    </citation>
    <scope>NUCLEOTIDE SEQUENCE [LARGE SCALE GENOMIC DNA]</scope>
    <source>
        <strain evidence="9">JU1422</strain>
    </source>
</reference>
<feature type="domain" description="WWE" evidence="7">
    <location>
        <begin position="151"/>
        <end position="233"/>
    </location>
</feature>
<evidence type="ECO:0000256" key="2">
    <source>
        <dbReference type="ARBA" id="ARBA00022833"/>
    </source>
</evidence>